<evidence type="ECO:0000256" key="4">
    <source>
        <dbReference type="ARBA" id="ARBA00022449"/>
    </source>
</evidence>
<sequence length="687" mass="75840">MFNDDSYCRASRQNLVTGSRFINTLSFMTDSLLPILILLSTAVFAVVIFRLLRLPPMLGYLLSGVLIGPHALGWIPDNEETRHLAEFGVVFLMFSIGLEFSLPKLVTMKRIVFGFGTLQVVISIVIVMAIAWLLNLDWRVGLVIGGALAMSSTAIVIKMLSERLELNTLHGRQVIGVLLFQDLAVIPLLIVIPALATSFENESIEYGNVLAAAALKALAVLTLILFFGQRLMRPWFHVVAQQKSSELFVLNVLLITLGLAWLTELAGLSLALGAFLAGMLISETEYRYQVEDDIKPFRDILLGLFFVTIGMLLDIQVVIDNFLWVAVILTGLIILKIILITGLSRLFGTQPNTALRTGMSLAQGGEFGFVLLAQATMHGLIDNAILQPVLAAMVLSMLLAPFMIEYSERVIQRFYTSEWMQRAMEITTIAAQTIAEQNHVIICGYGRSGQNLSRLLEQESVPFIALDLDPRRIHEAKMAGEAVVYGDAARKEVLIAAGVLRAKVLVVSYADTVSALKILNHVRILRPELTVVVRTRDDSDIDLLKEAGATEVVAEILEGSLMLASHALMFMDVSTGRILRRIRQTREQRYSLFRGFYYGVTDESDEGHERLLPRLLTITITPGAAAVSKTLGELCLPDLSVEVTAVRRRNIRGLLPSDETRLEAGDVVVLRGTQENLAAAEIRLMQG</sequence>
<evidence type="ECO:0000256" key="1">
    <source>
        <dbReference type="ARBA" id="ARBA00004141"/>
    </source>
</evidence>
<evidence type="ECO:0000256" key="7">
    <source>
        <dbReference type="ARBA" id="ARBA00022958"/>
    </source>
</evidence>
<comment type="subcellular location">
    <subcellularLocation>
        <location evidence="1">Membrane</location>
        <topology evidence="1">Multi-pass membrane protein</topology>
    </subcellularLocation>
</comment>
<keyword evidence="5" id="KW-0633">Potassium transport</keyword>
<dbReference type="Gene3D" id="3.30.70.1450">
    <property type="entry name" value="Regulator of K+ conductance, C-terminal domain"/>
    <property type="match status" value="1"/>
</dbReference>
<keyword evidence="9" id="KW-0406">Ion transport</keyword>
<proteinExistence type="inferred from homology"/>
<evidence type="ECO:0000256" key="11">
    <source>
        <dbReference type="SAM" id="Phobius"/>
    </source>
</evidence>
<dbReference type="PROSITE" id="PS51201">
    <property type="entry name" value="RCK_N"/>
    <property type="match status" value="1"/>
</dbReference>
<dbReference type="GO" id="GO:0008324">
    <property type="term" value="F:monoatomic cation transmembrane transporter activity"/>
    <property type="evidence" value="ECO:0007669"/>
    <property type="project" value="InterPro"/>
</dbReference>
<evidence type="ECO:0000256" key="5">
    <source>
        <dbReference type="ARBA" id="ARBA00022538"/>
    </source>
</evidence>
<feature type="domain" description="RCK N-terminal" evidence="12">
    <location>
        <begin position="437"/>
        <end position="554"/>
    </location>
</feature>
<dbReference type="InterPro" id="IPR038770">
    <property type="entry name" value="Na+/solute_symporter_sf"/>
</dbReference>
<evidence type="ECO:0000313" key="15">
    <source>
        <dbReference type="Proteomes" id="UP000199345"/>
    </source>
</evidence>
<keyword evidence="6 11" id="KW-0812">Transmembrane</keyword>
<feature type="transmembrane region" description="Helical" evidence="11">
    <location>
        <begin position="208"/>
        <end position="227"/>
    </location>
</feature>
<dbReference type="InterPro" id="IPR036721">
    <property type="entry name" value="RCK_C_sf"/>
</dbReference>
<dbReference type="Proteomes" id="UP000199345">
    <property type="component" value="Unassembled WGS sequence"/>
</dbReference>
<dbReference type="InterPro" id="IPR006037">
    <property type="entry name" value="RCK_C"/>
</dbReference>
<feature type="transmembrane region" description="Helical" evidence="11">
    <location>
        <begin position="385"/>
        <end position="404"/>
    </location>
</feature>
<dbReference type="Pfam" id="PF00999">
    <property type="entry name" value="Na_H_Exchanger"/>
    <property type="match status" value="1"/>
</dbReference>
<dbReference type="GO" id="GO:0006813">
    <property type="term" value="P:potassium ion transport"/>
    <property type="evidence" value="ECO:0007669"/>
    <property type="project" value="UniProtKB-KW"/>
</dbReference>
<protein>
    <submittedName>
        <fullName evidence="14">Kef-type potassium/proton antiporter, CPA2 family</fullName>
    </submittedName>
</protein>
<evidence type="ECO:0000256" key="10">
    <source>
        <dbReference type="ARBA" id="ARBA00023136"/>
    </source>
</evidence>
<dbReference type="GO" id="GO:0015297">
    <property type="term" value="F:antiporter activity"/>
    <property type="evidence" value="ECO:0007669"/>
    <property type="project" value="UniProtKB-KW"/>
</dbReference>
<dbReference type="InterPro" id="IPR036291">
    <property type="entry name" value="NAD(P)-bd_dom_sf"/>
</dbReference>
<keyword evidence="3" id="KW-0813">Transport</keyword>
<dbReference type="Pfam" id="PF02254">
    <property type="entry name" value="TrkA_N"/>
    <property type="match status" value="1"/>
</dbReference>
<dbReference type="InterPro" id="IPR004771">
    <property type="entry name" value="K/H_exchanger"/>
</dbReference>
<feature type="transmembrane region" description="Helical" evidence="11">
    <location>
        <begin position="112"/>
        <end position="134"/>
    </location>
</feature>
<feature type="transmembrane region" description="Helical" evidence="11">
    <location>
        <begin position="81"/>
        <end position="100"/>
    </location>
</feature>
<evidence type="ECO:0000259" key="13">
    <source>
        <dbReference type="PROSITE" id="PS51202"/>
    </source>
</evidence>
<keyword evidence="8 11" id="KW-1133">Transmembrane helix</keyword>
<feature type="transmembrane region" description="Helical" evidence="11">
    <location>
        <begin position="58"/>
        <end position="75"/>
    </location>
</feature>
<organism evidence="14 15">
    <name type="scientific">Nitrosomonas marina</name>
    <dbReference type="NCBI Taxonomy" id="917"/>
    <lineage>
        <taxon>Bacteria</taxon>
        <taxon>Pseudomonadati</taxon>
        <taxon>Pseudomonadota</taxon>
        <taxon>Betaproteobacteria</taxon>
        <taxon>Nitrosomonadales</taxon>
        <taxon>Nitrosomonadaceae</taxon>
        <taxon>Nitrosomonas</taxon>
    </lineage>
</organism>
<dbReference type="PROSITE" id="PS51202">
    <property type="entry name" value="RCK_C"/>
    <property type="match status" value="1"/>
</dbReference>
<gene>
    <name evidence="14" type="ORF">SAMN05216326_10352</name>
</gene>
<feature type="transmembrane region" description="Helical" evidence="11">
    <location>
        <begin position="322"/>
        <end position="343"/>
    </location>
</feature>
<accession>A0A1H9Z1S5</accession>
<evidence type="ECO:0000256" key="9">
    <source>
        <dbReference type="ARBA" id="ARBA00023065"/>
    </source>
</evidence>
<feature type="transmembrane region" description="Helical" evidence="11">
    <location>
        <begin position="32"/>
        <end position="51"/>
    </location>
</feature>
<reference evidence="15" key="1">
    <citation type="submission" date="2016-10" db="EMBL/GenBank/DDBJ databases">
        <authorList>
            <person name="Varghese N."/>
            <person name="Submissions S."/>
        </authorList>
    </citation>
    <scope>NUCLEOTIDE SEQUENCE [LARGE SCALE GENOMIC DNA]</scope>
    <source>
        <strain evidence="15">Nm71</strain>
    </source>
</reference>
<dbReference type="Pfam" id="PF02080">
    <property type="entry name" value="TrkA_C"/>
    <property type="match status" value="1"/>
</dbReference>
<feature type="transmembrane region" description="Helical" evidence="11">
    <location>
        <begin position="140"/>
        <end position="161"/>
    </location>
</feature>
<feature type="transmembrane region" description="Helical" evidence="11">
    <location>
        <begin position="248"/>
        <end position="277"/>
    </location>
</feature>
<dbReference type="Gene3D" id="1.20.1530.20">
    <property type="match status" value="1"/>
</dbReference>
<evidence type="ECO:0000256" key="8">
    <source>
        <dbReference type="ARBA" id="ARBA00022989"/>
    </source>
</evidence>
<evidence type="ECO:0000256" key="6">
    <source>
        <dbReference type="ARBA" id="ARBA00022692"/>
    </source>
</evidence>
<dbReference type="GO" id="GO:0005886">
    <property type="term" value="C:plasma membrane"/>
    <property type="evidence" value="ECO:0007669"/>
    <property type="project" value="TreeGrafter"/>
</dbReference>
<dbReference type="PANTHER" id="PTHR46157:SF4">
    <property type="entry name" value="K(+) EFFLUX ANTIPORTER 3, CHLOROPLASTIC"/>
    <property type="match status" value="1"/>
</dbReference>
<dbReference type="NCBIfam" id="TIGR00932">
    <property type="entry name" value="2a37"/>
    <property type="match status" value="1"/>
</dbReference>
<dbReference type="PANTHER" id="PTHR46157">
    <property type="entry name" value="K(+) EFFLUX ANTIPORTER 3, CHLOROPLASTIC"/>
    <property type="match status" value="1"/>
</dbReference>
<keyword evidence="4" id="KW-0050">Antiport</keyword>
<feature type="domain" description="RCK C-terminal" evidence="13">
    <location>
        <begin position="603"/>
        <end position="687"/>
    </location>
</feature>
<feature type="transmembrane region" description="Helical" evidence="11">
    <location>
        <begin position="173"/>
        <end position="196"/>
    </location>
</feature>
<dbReference type="EMBL" id="FOIA01000003">
    <property type="protein sequence ID" value="SES75463.1"/>
    <property type="molecule type" value="Genomic_DNA"/>
</dbReference>
<comment type="similarity">
    <text evidence="2">Belongs to the monovalent cation:proton antiporter 2 (CPA2) transporter (TC 2.A.37) family.</text>
</comment>
<dbReference type="Gene3D" id="3.40.50.720">
    <property type="entry name" value="NAD(P)-binding Rossmann-like Domain"/>
    <property type="match status" value="1"/>
</dbReference>
<keyword evidence="15" id="KW-1185">Reference proteome</keyword>
<dbReference type="SUPFAM" id="SSF51735">
    <property type="entry name" value="NAD(P)-binding Rossmann-fold domains"/>
    <property type="match status" value="1"/>
</dbReference>
<keyword evidence="10 11" id="KW-0472">Membrane</keyword>
<dbReference type="SUPFAM" id="SSF116726">
    <property type="entry name" value="TrkA C-terminal domain-like"/>
    <property type="match status" value="1"/>
</dbReference>
<dbReference type="InterPro" id="IPR003148">
    <property type="entry name" value="RCK_N"/>
</dbReference>
<evidence type="ECO:0000256" key="2">
    <source>
        <dbReference type="ARBA" id="ARBA00005551"/>
    </source>
</evidence>
<feature type="transmembrane region" description="Helical" evidence="11">
    <location>
        <begin position="297"/>
        <end position="315"/>
    </location>
</feature>
<dbReference type="GO" id="GO:1902600">
    <property type="term" value="P:proton transmembrane transport"/>
    <property type="evidence" value="ECO:0007669"/>
    <property type="project" value="InterPro"/>
</dbReference>
<evidence type="ECO:0000313" key="14">
    <source>
        <dbReference type="EMBL" id="SES75463.1"/>
    </source>
</evidence>
<evidence type="ECO:0000259" key="12">
    <source>
        <dbReference type="PROSITE" id="PS51201"/>
    </source>
</evidence>
<evidence type="ECO:0000256" key="3">
    <source>
        <dbReference type="ARBA" id="ARBA00022448"/>
    </source>
</evidence>
<keyword evidence="7" id="KW-0630">Potassium</keyword>
<name>A0A1H9Z1S5_9PROT</name>
<dbReference type="AlphaFoldDB" id="A0A1H9Z1S5"/>
<dbReference type="InterPro" id="IPR006153">
    <property type="entry name" value="Cation/H_exchanger_TM"/>
</dbReference>